<dbReference type="AlphaFoldDB" id="A0A2P2QU42"/>
<name>A0A2P2QU42_RHIMU</name>
<reference evidence="1" key="1">
    <citation type="submission" date="2018-02" db="EMBL/GenBank/DDBJ databases">
        <title>Rhizophora mucronata_Transcriptome.</title>
        <authorList>
            <person name="Meera S.P."/>
            <person name="Sreeshan A."/>
            <person name="Augustine A."/>
        </authorList>
    </citation>
    <scope>NUCLEOTIDE SEQUENCE</scope>
    <source>
        <tissue evidence="1">Leaf</tissue>
    </source>
</reference>
<accession>A0A2P2QU42</accession>
<organism evidence="1">
    <name type="scientific">Rhizophora mucronata</name>
    <name type="common">Asiatic mangrove</name>
    <dbReference type="NCBI Taxonomy" id="61149"/>
    <lineage>
        <taxon>Eukaryota</taxon>
        <taxon>Viridiplantae</taxon>
        <taxon>Streptophyta</taxon>
        <taxon>Embryophyta</taxon>
        <taxon>Tracheophyta</taxon>
        <taxon>Spermatophyta</taxon>
        <taxon>Magnoliopsida</taxon>
        <taxon>eudicotyledons</taxon>
        <taxon>Gunneridae</taxon>
        <taxon>Pentapetalae</taxon>
        <taxon>rosids</taxon>
        <taxon>fabids</taxon>
        <taxon>Malpighiales</taxon>
        <taxon>Rhizophoraceae</taxon>
        <taxon>Rhizophora</taxon>
    </lineage>
</organism>
<proteinExistence type="predicted"/>
<evidence type="ECO:0000313" key="1">
    <source>
        <dbReference type="EMBL" id="MBX70542.1"/>
    </source>
</evidence>
<sequence length="16" mass="1831">MTCEGLCPLHSHPNEY</sequence>
<dbReference type="EMBL" id="GGEC01090058">
    <property type="protein sequence ID" value="MBX70542.1"/>
    <property type="molecule type" value="Transcribed_RNA"/>
</dbReference>
<protein>
    <submittedName>
        <fullName evidence="1">Uncharacterized protein</fullName>
    </submittedName>
</protein>